<evidence type="ECO:0000313" key="7">
    <source>
        <dbReference type="EMBL" id="KAK2191777.1"/>
    </source>
</evidence>
<dbReference type="SUPFAM" id="SSF111347">
    <property type="entry name" value="Rap/Ran-GAP"/>
    <property type="match status" value="1"/>
</dbReference>
<feature type="compositionally biased region" description="Acidic residues" evidence="4">
    <location>
        <begin position="433"/>
        <end position="443"/>
    </location>
</feature>
<feature type="region of interest" description="Disordered" evidence="4">
    <location>
        <begin position="1080"/>
        <end position="1126"/>
    </location>
</feature>
<evidence type="ECO:0008006" key="9">
    <source>
        <dbReference type="Google" id="ProtNLM"/>
    </source>
</evidence>
<dbReference type="InterPro" id="IPR050989">
    <property type="entry name" value="Rap1_Ran_GAP"/>
</dbReference>
<dbReference type="Gene3D" id="2.30.42.10">
    <property type="match status" value="1"/>
</dbReference>
<feature type="region of interest" description="Disordered" evidence="4">
    <location>
        <begin position="1151"/>
        <end position="1194"/>
    </location>
</feature>
<dbReference type="SUPFAM" id="SSF50156">
    <property type="entry name" value="PDZ domain-like"/>
    <property type="match status" value="1"/>
</dbReference>
<evidence type="ECO:0000313" key="8">
    <source>
        <dbReference type="Proteomes" id="UP001209878"/>
    </source>
</evidence>
<organism evidence="7 8">
    <name type="scientific">Ridgeia piscesae</name>
    <name type="common">Tubeworm</name>
    <dbReference type="NCBI Taxonomy" id="27915"/>
    <lineage>
        <taxon>Eukaryota</taxon>
        <taxon>Metazoa</taxon>
        <taxon>Spiralia</taxon>
        <taxon>Lophotrochozoa</taxon>
        <taxon>Annelida</taxon>
        <taxon>Polychaeta</taxon>
        <taxon>Sedentaria</taxon>
        <taxon>Canalipalpata</taxon>
        <taxon>Sabellida</taxon>
        <taxon>Siboglinidae</taxon>
        <taxon>Ridgeia</taxon>
    </lineage>
</organism>
<keyword evidence="3" id="KW-0175">Coiled coil</keyword>
<sequence>MYYRDSVKMAAESHFTRVHPEWSSESRVCVEPVATPAVEVVRQRAMQAAEYYHKKVRTGSISSGSGTDMAAGGDTYQMNSHPGGSTPGKQSLDSSDASETDALRAGVTPASSDTYYKQKLRAGFIDLRNSYNEKFRTRGSASLGHRTFTAPANFEEPTNSGGRSNRTQQSQISGPPGRRKRSGDQGYGLGQRTTCSERRGLHRSNSSLELEHGQQEFLPEDVVAPTGNMRRDYGSANSLDVMSNSGESFFAMLQDYHNENLDQRAAAPPRINELLRGRVDLNKNTSTPQVAQFQNRASYPQSKPALNGTAVAVCESTVDPSASPKTGAKLQQKSKERKPRAKTMVAEASSGILRKIRGARSDTEPGNKSMSDNSLDDGRPEDRQKRKAFVHFDCQSIGVVLCDVIKRRTTVEMTRRNTTTGASAASGTRGTDTDDLVSDDSDAGDGKNSELLLSCPFFRNEIGGEEEHMICLNRVTAQKRSRQLLGDRERGAESVLRPAACNGVTILDTSKNVQGTSIPAVVCYQGLVVEHVDHGAEYYRTFFHGFGDPDNSNCLSLPCQLTTLRGCVVEDVIPSTSRLSNTRGLPAKEILDFIVPELNTTCLRQALTGTKTCEQLTKVDEQGVTKNYKIGVMYCREGQSTEEEMYNNEYASPAFKEFLSCIGTKIVLKDFDQYRGGLDCKTDSTGNHSLYTDFHSYGIMFHVSTMLPYTPSNKQQLLRKRHIGNDIVTIVFQEPGAEPFTPKTVRSHFQHVFIIVRAHNPNTEHVKYSMAVSRSKDVPTFGPAIPEGAVFTNSVEFKEFLLTKVHKSEKFTAMAIRTRQEYLKDLATNFVTTSSLDSGSKFGKFSLGSGRRKEKTKSRSIPDIHARGGLVWSVQVDDFGHSCIMKCFFTIGAETIAILDDTTKEVIFTTTCKSVIGWTAQHNSLRLYYDQGECIVLRTYMSDIDEVQEVVKRLTVVTDGCEMTLRRNDVGQLGFHIHYDGIVSDVEPFGFAWKAGLKQGSRLVEICKVATATLSHDQMIDLLRTSVPVTVVVIRPFDDGTPRRGELQQTSLSRYRPARQHADLKGVTVNLEAHFSQLPLPSHAVQSSQESIVSRSSGQGSEHLSSEGHKSDGYASVDEKQPMGRAGMKDYETVVNPTWSGRVTIYHAYSKESQSSHGSHSPRGEATHWYDQAPTNPPHQPDHNPPLPDRLASSYQSRGGAYLAQQPFNPITRKSVSNGSLASPQPYSVYHSDTETRGPPPSTRILRQQEQAPGGSVPSEQWCQ</sequence>
<dbReference type="PANTHER" id="PTHR15711">
    <property type="entry name" value="RAP GTPASE-ACTIVATING PROTEIN"/>
    <property type="match status" value="1"/>
</dbReference>
<name>A0AAD9PBY5_RIDPI</name>
<dbReference type="GO" id="GO:0005096">
    <property type="term" value="F:GTPase activator activity"/>
    <property type="evidence" value="ECO:0007669"/>
    <property type="project" value="UniProtKB-KW"/>
</dbReference>
<dbReference type="SMART" id="SM00228">
    <property type="entry name" value="PDZ"/>
    <property type="match status" value="1"/>
</dbReference>
<evidence type="ECO:0000256" key="3">
    <source>
        <dbReference type="ARBA" id="ARBA00023054"/>
    </source>
</evidence>
<evidence type="ECO:0000256" key="1">
    <source>
        <dbReference type="ARBA" id="ARBA00022468"/>
    </source>
</evidence>
<dbReference type="InterPro" id="IPR035974">
    <property type="entry name" value="Rap/Ran-GAP_sf"/>
</dbReference>
<proteinExistence type="predicted"/>
<dbReference type="PROSITE" id="PS50106">
    <property type="entry name" value="PDZ"/>
    <property type="match status" value="1"/>
</dbReference>
<dbReference type="Pfam" id="PF02145">
    <property type="entry name" value="Rap_GAP"/>
    <property type="match status" value="1"/>
</dbReference>
<feature type="compositionally biased region" description="Pro residues" evidence="4">
    <location>
        <begin position="1175"/>
        <end position="1188"/>
    </location>
</feature>
<dbReference type="Gene3D" id="3.40.50.11210">
    <property type="entry name" value="Rap/Ran-GAP"/>
    <property type="match status" value="1"/>
</dbReference>
<feature type="compositionally biased region" description="Polar residues" evidence="4">
    <location>
        <begin position="76"/>
        <end position="97"/>
    </location>
</feature>
<dbReference type="GO" id="GO:0051056">
    <property type="term" value="P:regulation of small GTPase mediated signal transduction"/>
    <property type="evidence" value="ECO:0007669"/>
    <property type="project" value="InterPro"/>
</dbReference>
<feature type="region of interest" description="Disordered" evidence="4">
    <location>
        <begin position="142"/>
        <end position="200"/>
    </location>
</feature>
<dbReference type="Pfam" id="PF00595">
    <property type="entry name" value="PDZ"/>
    <property type="match status" value="1"/>
</dbReference>
<evidence type="ECO:0000256" key="2">
    <source>
        <dbReference type="ARBA" id="ARBA00022553"/>
    </source>
</evidence>
<feature type="compositionally biased region" description="Basic and acidic residues" evidence="4">
    <location>
        <begin position="1104"/>
        <end position="1126"/>
    </location>
</feature>
<evidence type="ECO:0000259" key="6">
    <source>
        <dbReference type="PROSITE" id="PS50106"/>
    </source>
</evidence>
<dbReference type="CDD" id="cd22541">
    <property type="entry name" value="SP5_N"/>
    <property type="match status" value="1"/>
</dbReference>
<dbReference type="InterPro" id="IPR000331">
    <property type="entry name" value="Rap/Ran_GAP_dom"/>
</dbReference>
<accession>A0AAD9PBY5</accession>
<gene>
    <name evidence="7" type="ORF">NP493_46g09000</name>
</gene>
<keyword evidence="1" id="KW-0343">GTPase activation</keyword>
<feature type="region of interest" description="Disordered" evidence="4">
    <location>
        <begin position="415"/>
        <end position="446"/>
    </location>
</feature>
<dbReference type="CDD" id="cd06745">
    <property type="entry name" value="PDZ_SIPA1-like"/>
    <property type="match status" value="1"/>
</dbReference>
<feature type="compositionally biased region" description="Low complexity" evidence="4">
    <location>
        <begin position="1086"/>
        <end position="1099"/>
    </location>
</feature>
<feature type="compositionally biased region" description="Low complexity" evidence="4">
    <location>
        <begin position="1151"/>
        <end position="1161"/>
    </location>
</feature>
<dbReference type="InterPro" id="IPR001478">
    <property type="entry name" value="PDZ"/>
</dbReference>
<feature type="compositionally biased region" description="Polar residues" evidence="4">
    <location>
        <begin position="1207"/>
        <end position="1226"/>
    </location>
</feature>
<feature type="domain" description="Rap-GAP" evidence="5">
    <location>
        <begin position="616"/>
        <end position="826"/>
    </location>
</feature>
<dbReference type="InterPro" id="IPR036034">
    <property type="entry name" value="PDZ_sf"/>
</dbReference>
<dbReference type="Proteomes" id="UP001209878">
    <property type="component" value="Unassembled WGS sequence"/>
</dbReference>
<dbReference type="AlphaFoldDB" id="A0AAD9PBY5"/>
<dbReference type="FunFam" id="3.40.50.11210:FF:000002">
    <property type="entry name" value="Signal-induced proliferation-associated 1-like protein 1"/>
    <property type="match status" value="1"/>
</dbReference>
<dbReference type="PROSITE" id="PS50085">
    <property type="entry name" value="RAPGAP"/>
    <property type="match status" value="1"/>
</dbReference>
<feature type="domain" description="PDZ" evidence="6">
    <location>
        <begin position="962"/>
        <end position="1038"/>
    </location>
</feature>
<keyword evidence="8" id="KW-1185">Reference proteome</keyword>
<comment type="caution">
    <text evidence="7">The sequence shown here is derived from an EMBL/GenBank/DDBJ whole genome shotgun (WGS) entry which is preliminary data.</text>
</comment>
<protein>
    <recommendedName>
        <fullName evidence="9">Signal-induced proliferation-associated 1-like protein 2</fullName>
    </recommendedName>
</protein>
<feature type="region of interest" description="Disordered" evidence="4">
    <location>
        <begin position="58"/>
        <end position="110"/>
    </location>
</feature>
<feature type="compositionally biased region" description="Low complexity" evidence="4">
    <location>
        <begin position="416"/>
        <end position="430"/>
    </location>
</feature>
<keyword evidence="2" id="KW-0597">Phosphoprotein</keyword>
<evidence type="ECO:0000256" key="4">
    <source>
        <dbReference type="SAM" id="MobiDB-lite"/>
    </source>
</evidence>
<dbReference type="PANTHER" id="PTHR15711:SF22">
    <property type="entry name" value="RAP-GAP DOMAIN-CONTAINING PROTEIN"/>
    <property type="match status" value="1"/>
</dbReference>
<dbReference type="EMBL" id="JAODUO010000046">
    <property type="protein sequence ID" value="KAK2191777.1"/>
    <property type="molecule type" value="Genomic_DNA"/>
</dbReference>
<feature type="region of interest" description="Disordered" evidence="4">
    <location>
        <begin position="317"/>
        <end position="382"/>
    </location>
</feature>
<feature type="compositionally biased region" description="Polar residues" evidence="4">
    <location>
        <begin position="156"/>
        <end position="173"/>
    </location>
</feature>
<feature type="region of interest" description="Disordered" evidence="4">
    <location>
        <begin position="1207"/>
        <end position="1264"/>
    </location>
</feature>
<dbReference type="GO" id="GO:0005737">
    <property type="term" value="C:cytoplasm"/>
    <property type="evidence" value="ECO:0007669"/>
    <property type="project" value="TreeGrafter"/>
</dbReference>
<reference evidence="7" key="1">
    <citation type="journal article" date="2023" name="Mol. Biol. Evol.">
        <title>Third-Generation Sequencing Reveals the Adaptive Role of the Epigenome in Three Deep-Sea Polychaetes.</title>
        <authorList>
            <person name="Perez M."/>
            <person name="Aroh O."/>
            <person name="Sun Y."/>
            <person name="Lan Y."/>
            <person name="Juniper S.K."/>
            <person name="Young C.R."/>
            <person name="Angers B."/>
            <person name="Qian P.Y."/>
        </authorList>
    </citation>
    <scope>NUCLEOTIDE SEQUENCE</scope>
    <source>
        <strain evidence="7">R07B-5</strain>
    </source>
</reference>
<evidence type="ECO:0000259" key="5">
    <source>
        <dbReference type="PROSITE" id="PS50085"/>
    </source>
</evidence>